<dbReference type="EMBL" id="CCKQ01014782">
    <property type="protein sequence ID" value="CDW86570.1"/>
    <property type="molecule type" value="Genomic_DNA"/>
</dbReference>
<feature type="domain" description="FERM" evidence="1">
    <location>
        <begin position="218"/>
        <end position="264"/>
    </location>
</feature>
<organism evidence="2 3">
    <name type="scientific">Stylonychia lemnae</name>
    <name type="common">Ciliate</name>
    <dbReference type="NCBI Taxonomy" id="5949"/>
    <lineage>
        <taxon>Eukaryota</taxon>
        <taxon>Sar</taxon>
        <taxon>Alveolata</taxon>
        <taxon>Ciliophora</taxon>
        <taxon>Intramacronucleata</taxon>
        <taxon>Spirotrichea</taxon>
        <taxon>Stichotrichia</taxon>
        <taxon>Sporadotrichida</taxon>
        <taxon>Oxytrichidae</taxon>
        <taxon>Stylonychinae</taxon>
        <taxon>Stylonychia</taxon>
    </lineage>
</organism>
<dbReference type="InterPro" id="IPR000299">
    <property type="entry name" value="FERM_domain"/>
</dbReference>
<dbReference type="Proteomes" id="UP000039865">
    <property type="component" value="Unassembled WGS sequence"/>
</dbReference>
<dbReference type="InParanoid" id="A0A078AVV6"/>
<evidence type="ECO:0000313" key="3">
    <source>
        <dbReference type="Proteomes" id="UP000039865"/>
    </source>
</evidence>
<proteinExistence type="predicted"/>
<gene>
    <name evidence="2" type="primary">Contig4705.g5027</name>
    <name evidence="2" type="ORF">STYLEM_15665</name>
</gene>
<dbReference type="PROSITE" id="PS50057">
    <property type="entry name" value="FERM_3"/>
    <property type="match status" value="1"/>
</dbReference>
<reference evidence="2 3" key="1">
    <citation type="submission" date="2014-06" db="EMBL/GenBank/DDBJ databases">
        <authorList>
            <person name="Swart Estienne"/>
        </authorList>
    </citation>
    <scope>NUCLEOTIDE SEQUENCE [LARGE SCALE GENOMIC DNA]</scope>
    <source>
        <strain evidence="2 3">130c</strain>
    </source>
</reference>
<protein>
    <recommendedName>
        <fullName evidence="1">FERM domain-containing protein</fullName>
    </recommendedName>
</protein>
<accession>A0A078AVV6</accession>
<sequence>MDSLNNTRNNAMRDIPISTKVQDDEMDAIDVCSCGNGQKAVYYCFDPKPDCEIGQIYFCDQCKINHLSHASILLTDFKKKYINEINKSFHLIDVTFSNAQAKMDMYSNFLSQCQRGKSILEPAEKRRDPLEDIKKLEQIYEQTKRLRDYGESFFQKNKVSDLNKINMKFRDFVKIVQDFEYISEMNDQIIWDCYQPAFESDFEFDLSSLNTEEKELYYKFKIQALSSRVKKLEVMLKEHNSVKQCIAAIAVQLNIEDRIKGFGL</sequence>
<keyword evidence="3" id="KW-1185">Reference proteome</keyword>
<name>A0A078AVV6_STYLE</name>
<evidence type="ECO:0000313" key="2">
    <source>
        <dbReference type="EMBL" id="CDW86570.1"/>
    </source>
</evidence>
<dbReference type="AlphaFoldDB" id="A0A078AVV6"/>
<evidence type="ECO:0000259" key="1">
    <source>
        <dbReference type="PROSITE" id="PS50057"/>
    </source>
</evidence>